<accession>A0A6A7KCC6</accession>
<dbReference type="Pfam" id="PF02302">
    <property type="entry name" value="PTS_IIB"/>
    <property type="match status" value="1"/>
</dbReference>
<comment type="caution">
    <text evidence="3">The sequence shown here is derived from an EMBL/GenBank/DDBJ whole genome shotgun (WGS) entry which is preliminary data.</text>
</comment>
<evidence type="ECO:0000259" key="2">
    <source>
        <dbReference type="Pfam" id="PF02302"/>
    </source>
</evidence>
<dbReference type="EMBL" id="WHNX01000035">
    <property type="protein sequence ID" value="MPW26995.1"/>
    <property type="molecule type" value="Genomic_DNA"/>
</dbReference>
<protein>
    <submittedName>
        <fullName evidence="3">PTS galactitol transporter subunit IIB</fullName>
    </submittedName>
</protein>
<feature type="domain" description="Phosphotransferase system EIIB component type 2/3" evidence="2">
    <location>
        <begin position="4"/>
        <end position="65"/>
    </location>
</feature>
<evidence type="ECO:0000313" key="3">
    <source>
        <dbReference type="EMBL" id="MPW26995.1"/>
    </source>
</evidence>
<evidence type="ECO:0000313" key="4">
    <source>
        <dbReference type="Proteomes" id="UP000440004"/>
    </source>
</evidence>
<dbReference type="Proteomes" id="UP000440004">
    <property type="component" value="Unassembled WGS sequence"/>
</dbReference>
<dbReference type="GO" id="GO:0009401">
    <property type="term" value="P:phosphoenolpyruvate-dependent sugar phosphotransferase system"/>
    <property type="evidence" value="ECO:0007669"/>
    <property type="project" value="InterPro"/>
</dbReference>
<dbReference type="InterPro" id="IPR003501">
    <property type="entry name" value="PTS_EIIB_2/3"/>
</dbReference>
<dbReference type="SUPFAM" id="SSF52794">
    <property type="entry name" value="PTS system IIB component-like"/>
    <property type="match status" value="1"/>
</dbReference>
<reference evidence="3 4" key="1">
    <citation type="submission" date="2019-10" db="EMBL/GenBank/DDBJ databases">
        <title>Alkalibaculum tamaniensis sp.nov., a new alkaliphilic acetogen, isolated on methoxylated aromatics from a mud volcano.</title>
        <authorList>
            <person name="Khomyakova M.A."/>
            <person name="Merkel A.Y."/>
            <person name="Bonch-Osmolovskaya E.A."/>
            <person name="Slobodkin A.I."/>
        </authorList>
    </citation>
    <scope>NUCLEOTIDE SEQUENCE [LARGE SCALE GENOMIC DNA]</scope>
    <source>
        <strain evidence="3 4">M08DMB</strain>
    </source>
</reference>
<dbReference type="AlphaFoldDB" id="A0A6A7KCC6"/>
<evidence type="ECO:0000256" key="1">
    <source>
        <dbReference type="ARBA" id="ARBA00022679"/>
    </source>
</evidence>
<sequence length="95" mass="10290">MTKKILICCGTGICTSTMANKKLTASLEKKGKLSNVSIDQCKVSEVKTKALNYDLIISTSKIEHEFDTPMIHGLPYVSGVGIDKCTDEVIKVLGL</sequence>
<keyword evidence="1" id="KW-0808">Transferase</keyword>
<name>A0A6A7KCC6_9FIRM</name>
<dbReference type="GO" id="GO:0008982">
    <property type="term" value="F:protein-N(PI)-phosphohistidine-sugar phosphotransferase activity"/>
    <property type="evidence" value="ECO:0007669"/>
    <property type="project" value="InterPro"/>
</dbReference>
<gene>
    <name evidence="3" type="ORF">GC105_14515</name>
</gene>
<proteinExistence type="predicted"/>
<organism evidence="3 4">
    <name type="scientific">Alkalibaculum sporogenes</name>
    <dbReference type="NCBI Taxonomy" id="2655001"/>
    <lineage>
        <taxon>Bacteria</taxon>
        <taxon>Bacillati</taxon>
        <taxon>Bacillota</taxon>
        <taxon>Clostridia</taxon>
        <taxon>Eubacteriales</taxon>
        <taxon>Eubacteriaceae</taxon>
        <taxon>Alkalibaculum</taxon>
    </lineage>
</organism>
<dbReference type="CDD" id="cd05566">
    <property type="entry name" value="PTS_IIB_galactitol"/>
    <property type="match status" value="1"/>
</dbReference>
<dbReference type="Gene3D" id="3.40.50.2300">
    <property type="match status" value="1"/>
</dbReference>
<keyword evidence="4" id="KW-1185">Reference proteome</keyword>
<dbReference type="RefSeq" id="WP_152806295.1">
    <property type="nucleotide sequence ID" value="NZ_WHNX01000035.1"/>
</dbReference>
<dbReference type="InterPro" id="IPR036095">
    <property type="entry name" value="PTS_EIIB-like_sf"/>
</dbReference>